<dbReference type="Gene3D" id="3.40.605.10">
    <property type="entry name" value="Aldehyde Dehydrogenase, Chain A, domain 1"/>
    <property type="match status" value="1"/>
</dbReference>
<dbReference type="EC" id="1.2.1.3" evidence="3"/>
<name>A0A1B8P1N5_HALEL</name>
<dbReference type="SUPFAM" id="SSF53720">
    <property type="entry name" value="ALDH-like"/>
    <property type="match status" value="1"/>
</dbReference>
<evidence type="ECO:0000256" key="2">
    <source>
        <dbReference type="SAM" id="MobiDB-lite"/>
    </source>
</evidence>
<dbReference type="AlphaFoldDB" id="A0A1B8P1N5"/>
<dbReference type="InterPro" id="IPR016162">
    <property type="entry name" value="Ald_DH_N"/>
</dbReference>
<dbReference type="EMBL" id="MAJD01000001">
    <property type="protein sequence ID" value="OBX36129.1"/>
    <property type="molecule type" value="Genomic_DNA"/>
</dbReference>
<evidence type="ECO:0000256" key="1">
    <source>
        <dbReference type="ARBA" id="ARBA00023002"/>
    </source>
</evidence>
<protein>
    <submittedName>
        <fullName evidence="3">EPTC-inducible aldehyde dehydrogenase</fullName>
        <ecNumber evidence="3">1.2.1.3</ecNumber>
    </submittedName>
</protein>
<evidence type="ECO:0000313" key="4">
    <source>
        <dbReference type="Proteomes" id="UP000092504"/>
    </source>
</evidence>
<dbReference type="PATRIC" id="fig|2746.7.peg.478"/>
<sequence>MIYANPGTPDALINFDARYGNYIGGEFVPPVQGRYFDNVSPVNGEVICEIPVPVPRTSSLPSTRPTPPLPTGDEPPPPNVPTCC</sequence>
<organism evidence="3 4">
    <name type="scientific">Halomonas elongata</name>
    <dbReference type="NCBI Taxonomy" id="2746"/>
    <lineage>
        <taxon>Bacteria</taxon>
        <taxon>Pseudomonadati</taxon>
        <taxon>Pseudomonadota</taxon>
        <taxon>Gammaproteobacteria</taxon>
        <taxon>Oceanospirillales</taxon>
        <taxon>Halomonadaceae</taxon>
        <taxon>Halomonas</taxon>
    </lineage>
</organism>
<gene>
    <name evidence="3" type="primary">thcA</name>
    <name evidence="3" type="ORF">A8U91_00465</name>
</gene>
<accession>A0A1B8P1N5</accession>
<feature type="region of interest" description="Disordered" evidence="2">
    <location>
        <begin position="53"/>
        <end position="84"/>
    </location>
</feature>
<keyword evidence="1 3" id="KW-0560">Oxidoreductase</keyword>
<reference evidence="3 4" key="1">
    <citation type="submission" date="2016-06" db="EMBL/GenBank/DDBJ databases">
        <title>Genome sequence of halotolerant plant growth promoting strain of Halomonas elongata HEK1 isolated from salterns of Rann of Kutch, Gujarat, India.</title>
        <authorList>
            <person name="Gaba S."/>
            <person name="Singh R.N."/>
            <person name="Abrol S."/>
            <person name="Kaushik R."/>
            <person name="Saxena A.K."/>
        </authorList>
    </citation>
    <scope>NUCLEOTIDE SEQUENCE [LARGE SCALE GENOMIC DNA]</scope>
    <source>
        <strain evidence="3 4">HEK1</strain>
    </source>
</reference>
<evidence type="ECO:0000313" key="3">
    <source>
        <dbReference type="EMBL" id="OBX36129.1"/>
    </source>
</evidence>
<feature type="compositionally biased region" description="Pro residues" evidence="2">
    <location>
        <begin position="64"/>
        <end position="84"/>
    </location>
</feature>
<dbReference type="Proteomes" id="UP000092504">
    <property type="component" value="Unassembled WGS sequence"/>
</dbReference>
<proteinExistence type="predicted"/>
<dbReference type="GO" id="GO:0004029">
    <property type="term" value="F:aldehyde dehydrogenase (NAD+) activity"/>
    <property type="evidence" value="ECO:0007669"/>
    <property type="project" value="UniProtKB-EC"/>
</dbReference>
<dbReference type="InterPro" id="IPR016161">
    <property type="entry name" value="Ald_DH/histidinol_DH"/>
</dbReference>
<comment type="caution">
    <text evidence="3">The sequence shown here is derived from an EMBL/GenBank/DDBJ whole genome shotgun (WGS) entry which is preliminary data.</text>
</comment>